<reference evidence="3 4" key="1">
    <citation type="submission" date="2014-04" db="EMBL/GenBank/DDBJ databases">
        <authorList>
            <consortium name="DOE Joint Genome Institute"/>
            <person name="Kuo A."/>
            <person name="Zuccaro A."/>
            <person name="Kohler A."/>
            <person name="Nagy L.G."/>
            <person name="Floudas D."/>
            <person name="Copeland A."/>
            <person name="Barry K.W."/>
            <person name="Cichocki N."/>
            <person name="Veneault-Fourrey C."/>
            <person name="LaButti K."/>
            <person name="Lindquist E.A."/>
            <person name="Lipzen A."/>
            <person name="Lundell T."/>
            <person name="Morin E."/>
            <person name="Murat C."/>
            <person name="Sun H."/>
            <person name="Tunlid A."/>
            <person name="Henrissat B."/>
            <person name="Grigoriev I.V."/>
            <person name="Hibbett D.S."/>
            <person name="Martin F."/>
            <person name="Nordberg H.P."/>
            <person name="Cantor M.N."/>
            <person name="Hua S.X."/>
        </authorList>
    </citation>
    <scope>NUCLEOTIDE SEQUENCE [LARGE SCALE GENOMIC DNA]</scope>
    <source>
        <strain evidence="3 4">MAFF 305830</strain>
    </source>
</reference>
<dbReference type="STRING" id="933852.A0A0C2XTQ5"/>
<organism evidence="3 4">
    <name type="scientific">Serendipita vermifera MAFF 305830</name>
    <dbReference type="NCBI Taxonomy" id="933852"/>
    <lineage>
        <taxon>Eukaryota</taxon>
        <taxon>Fungi</taxon>
        <taxon>Dikarya</taxon>
        <taxon>Basidiomycota</taxon>
        <taxon>Agaricomycotina</taxon>
        <taxon>Agaricomycetes</taxon>
        <taxon>Sebacinales</taxon>
        <taxon>Serendipitaceae</taxon>
        <taxon>Serendipita</taxon>
    </lineage>
</organism>
<dbReference type="EMBL" id="KN824280">
    <property type="protein sequence ID" value="KIM32282.1"/>
    <property type="molecule type" value="Genomic_DNA"/>
</dbReference>
<name>A0A0C2XTQ5_SERVB</name>
<gene>
    <name evidence="3" type="ORF">M408DRAFT_326899</name>
</gene>
<feature type="transmembrane region" description="Helical" evidence="2">
    <location>
        <begin position="373"/>
        <end position="391"/>
    </location>
</feature>
<feature type="compositionally biased region" description="Polar residues" evidence="1">
    <location>
        <begin position="32"/>
        <end position="50"/>
    </location>
</feature>
<feature type="transmembrane region" description="Helical" evidence="2">
    <location>
        <begin position="97"/>
        <end position="116"/>
    </location>
</feature>
<evidence type="ECO:0000313" key="4">
    <source>
        <dbReference type="Proteomes" id="UP000054097"/>
    </source>
</evidence>
<reference evidence="4" key="2">
    <citation type="submission" date="2015-01" db="EMBL/GenBank/DDBJ databases">
        <title>Evolutionary Origins and Diversification of the Mycorrhizal Mutualists.</title>
        <authorList>
            <consortium name="DOE Joint Genome Institute"/>
            <consortium name="Mycorrhizal Genomics Consortium"/>
            <person name="Kohler A."/>
            <person name="Kuo A."/>
            <person name="Nagy L.G."/>
            <person name="Floudas D."/>
            <person name="Copeland A."/>
            <person name="Barry K.W."/>
            <person name="Cichocki N."/>
            <person name="Veneault-Fourrey C."/>
            <person name="LaButti K."/>
            <person name="Lindquist E.A."/>
            <person name="Lipzen A."/>
            <person name="Lundell T."/>
            <person name="Morin E."/>
            <person name="Murat C."/>
            <person name="Riley R."/>
            <person name="Ohm R."/>
            <person name="Sun H."/>
            <person name="Tunlid A."/>
            <person name="Henrissat B."/>
            <person name="Grigoriev I.V."/>
            <person name="Hibbett D.S."/>
            <person name="Martin F."/>
        </authorList>
    </citation>
    <scope>NUCLEOTIDE SEQUENCE [LARGE SCALE GENOMIC DNA]</scope>
    <source>
        <strain evidence="4">MAFF 305830</strain>
    </source>
</reference>
<feature type="region of interest" description="Disordered" evidence="1">
    <location>
        <begin position="31"/>
        <end position="72"/>
    </location>
</feature>
<proteinExistence type="predicted"/>
<dbReference type="OrthoDB" id="2923771at2759"/>
<dbReference type="Proteomes" id="UP000054097">
    <property type="component" value="Unassembled WGS sequence"/>
</dbReference>
<keyword evidence="2" id="KW-1133">Transmembrane helix</keyword>
<dbReference type="Pfam" id="PF14494">
    <property type="entry name" value="DUF4436"/>
    <property type="match status" value="1"/>
</dbReference>
<dbReference type="AlphaFoldDB" id="A0A0C2XTQ5"/>
<accession>A0A0C2XTQ5</accession>
<feature type="transmembrane region" description="Helical" evidence="2">
    <location>
        <begin position="403"/>
        <end position="422"/>
    </location>
</feature>
<keyword evidence="4" id="KW-1185">Reference proteome</keyword>
<evidence type="ECO:0000313" key="3">
    <source>
        <dbReference type="EMBL" id="KIM32282.1"/>
    </source>
</evidence>
<protein>
    <submittedName>
        <fullName evidence="3">Uncharacterized protein</fullName>
    </submittedName>
</protein>
<dbReference type="HOGENOM" id="CLU_041457_0_0_1"/>
<dbReference type="InterPro" id="IPR027948">
    <property type="entry name" value="DUF4436"/>
</dbReference>
<evidence type="ECO:0000256" key="2">
    <source>
        <dbReference type="SAM" id="Phobius"/>
    </source>
</evidence>
<sequence length="436" mass="48625">MQTDRLFSNPHITEVLSQTSLVNDAPKDYQLEKNSYSHASTPNGFPTPYSQDHKGEKQKRQSKSSARPNPHRKFSKEWWNHAYETTVEEAKWPRVSYVLLGLILICVWIGVMLNFANEEVKFERNNLEGSSGRGASRRDINQTVIKGTLRQFDPDRRSLTVMWSIAYLDADNKTLLDFGRSKIDTFHLNLYRDVKAVPEERNSTLIDVDMTNVYRVDNITEIPIANLGAHPWDSVTTNIDFTQAVAENAWEQPLFGYPFDTWMGQIVFALTDRDFSQATGLNGSFIVGITDAVLADSTFNWRITAATNDTCSVPGAEAGCELHIDFSGKRPGLVVFAAMVALIVNWLITAAIFLVTGEAVVMRRVHILKETDVLGVCLTALFALPSVRSILPGAPAFGCIIDLIGIIPNIIIISLCTTAVAVSKLRMRRSRAQKGE</sequence>
<keyword evidence="2" id="KW-0812">Transmembrane</keyword>
<evidence type="ECO:0000256" key="1">
    <source>
        <dbReference type="SAM" id="MobiDB-lite"/>
    </source>
</evidence>
<feature type="transmembrane region" description="Helical" evidence="2">
    <location>
        <begin position="333"/>
        <end position="361"/>
    </location>
</feature>
<keyword evidence="2" id="KW-0472">Membrane</keyword>